<protein>
    <submittedName>
        <fullName evidence="3">Uncharacterized protein</fullName>
    </submittedName>
</protein>
<comment type="caution">
    <text evidence="3">The sequence shown here is derived from an EMBL/GenBank/DDBJ whole genome shotgun (WGS) entry which is preliminary data.</text>
</comment>
<feature type="compositionally biased region" description="Polar residues" evidence="1">
    <location>
        <begin position="1"/>
        <end position="19"/>
    </location>
</feature>
<proteinExistence type="predicted"/>
<keyword evidence="2" id="KW-0472">Membrane</keyword>
<accession>A0ABX1CVT1</accession>
<reference evidence="3 4" key="1">
    <citation type="submission" date="2020-03" db="EMBL/GenBank/DDBJ databases">
        <authorList>
            <person name="Wang L."/>
            <person name="He N."/>
            <person name="Li Y."/>
            <person name="Fang Y."/>
            <person name="Zhang F."/>
        </authorList>
    </citation>
    <scope>NUCLEOTIDE SEQUENCE [LARGE SCALE GENOMIC DNA]</scope>
    <source>
        <strain evidence="3 4">36D10-4-7</strain>
    </source>
</reference>
<gene>
    <name evidence="3" type="ORF">HBH26_18275</name>
</gene>
<evidence type="ECO:0000313" key="4">
    <source>
        <dbReference type="Proteomes" id="UP000732399"/>
    </source>
</evidence>
<dbReference type="Proteomes" id="UP000732399">
    <property type="component" value="Unassembled WGS sequence"/>
</dbReference>
<dbReference type="RefSeq" id="WP_168136080.1">
    <property type="nucleotide sequence ID" value="NZ_JAAVJH010000020.1"/>
</dbReference>
<evidence type="ECO:0000256" key="1">
    <source>
        <dbReference type="SAM" id="MobiDB-lite"/>
    </source>
</evidence>
<sequence length="60" mass="6192">MTPAATPTNEPHESSSAGSPQPVPRLSTLLSLVLSAVPALAIAGTAFLFLAGYTYLDTYL</sequence>
<dbReference type="EMBL" id="JAAVJH010000020">
    <property type="protein sequence ID" value="NJR80527.1"/>
    <property type="molecule type" value="Genomic_DNA"/>
</dbReference>
<feature type="region of interest" description="Disordered" evidence="1">
    <location>
        <begin position="1"/>
        <end position="22"/>
    </location>
</feature>
<name>A0ABX1CVT1_9SPHN</name>
<keyword evidence="2" id="KW-1133">Transmembrane helix</keyword>
<keyword evidence="4" id="KW-1185">Reference proteome</keyword>
<evidence type="ECO:0000256" key="2">
    <source>
        <dbReference type="SAM" id="Phobius"/>
    </source>
</evidence>
<keyword evidence="2" id="KW-0812">Transmembrane</keyword>
<evidence type="ECO:0000313" key="3">
    <source>
        <dbReference type="EMBL" id="NJR80527.1"/>
    </source>
</evidence>
<feature type="transmembrane region" description="Helical" evidence="2">
    <location>
        <begin position="29"/>
        <end position="56"/>
    </location>
</feature>
<organism evidence="3 4">
    <name type="scientific">Sphingomonas corticis</name>
    <dbReference type="NCBI Taxonomy" id="2722791"/>
    <lineage>
        <taxon>Bacteria</taxon>
        <taxon>Pseudomonadati</taxon>
        <taxon>Pseudomonadota</taxon>
        <taxon>Alphaproteobacteria</taxon>
        <taxon>Sphingomonadales</taxon>
        <taxon>Sphingomonadaceae</taxon>
        <taxon>Sphingomonas</taxon>
    </lineage>
</organism>